<dbReference type="Pfam" id="PF03972">
    <property type="entry name" value="MmgE_PrpD_N"/>
    <property type="match status" value="1"/>
</dbReference>
<reference evidence="4 5" key="1">
    <citation type="journal article" date="2020" name="Proc. Natl. Acad. Sci. U.S.A.">
        <title>Ecological drivers of bacterial community assembly in synthetic phycospheres.</title>
        <authorList>
            <person name="Fu H."/>
            <person name="Uchimiya M."/>
            <person name="Gore J."/>
            <person name="Moran M.A."/>
        </authorList>
    </citation>
    <scope>NUCLEOTIDE SEQUENCE [LARGE SCALE GENOMIC DNA]</scope>
    <source>
        <strain evidence="4">HF-Din03</strain>
    </source>
</reference>
<evidence type="ECO:0000256" key="1">
    <source>
        <dbReference type="ARBA" id="ARBA00006174"/>
    </source>
</evidence>
<dbReference type="EMBL" id="JABXIY010000012">
    <property type="protein sequence ID" value="NVK96265.1"/>
    <property type="molecule type" value="Genomic_DNA"/>
</dbReference>
<dbReference type="RefSeq" id="WP_011047336.1">
    <property type="nucleotide sequence ID" value="NZ_CP076685.1"/>
</dbReference>
<dbReference type="GO" id="GO:0016829">
    <property type="term" value="F:lyase activity"/>
    <property type="evidence" value="ECO:0007669"/>
    <property type="project" value="InterPro"/>
</dbReference>
<gene>
    <name evidence="4" type="ORF">HW564_04970</name>
</gene>
<dbReference type="PANTHER" id="PTHR16943:SF8">
    <property type="entry name" value="2-METHYLCITRATE DEHYDRATASE"/>
    <property type="match status" value="1"/>
</dbReference>
<dbReference type="InterPro" id="IPR042183">
    <property type="entry name" value="MmgE/PrpD_sf_1"/>
</dbReference>
<dbReference type="PANTHER" id="PTHR16943">
    <property type="entry name" value="2-METHYLCITRATE DEHYDRATASE-RELATED"/>
    <property type="match status" value="1"/>
</dbReference>
<comment type="similarity">
    <text evidence="1">Belongs to the PrpD family.</text>
</comment>
<dbReference type="Pfam" id="PF19305">
    <property type="entry name" value="MmgE_PrpD_C"/>
    <property type="match status" value="1"/>
</dbReference>
<comment type="caution">
    <text evidence="4">The sequence shown here is derived from an EMBL/GenBank/DDBJ whole genome shotgun (WGS) entry which is preliminary data.</text>
</comment>
<dbReference type="InterPro" id="IPR042188">
    <property type="entry name" value="MmgE/PrpD_sf_2"/>
</dbReference>
<dbReference type="Gene3D" id="3.30.1330.120">
    <property type="entry name" value="2-methylcitrate dehydratase PrpD"/>
    <property type="match status" value="1"/>
</dbReference>
<name>A0A850LFL6_9RHOB</name>
<dbReference type="InterPro" id="IPR045336">
    <property type="entry name" value="MmgE_PrpD_N"/>
</dbReference>
<protein>
    <submittedName>
        <fullName evidence="4">MmgE/PrpD family protein</fullName>
    </submittedName>
</protein>
<evidence type="ECO:0000313" key="4">
    <source>
        <dbReference type="EMBL" id="NVK96265.1"/>
    </source>
</evidence>
<accession>A0A850LFL6</accession>
<dbReference type="Gene3D" id="1.10.4100.10">
    <property type="entry name" value="2-methylcitrate dehydratase PrpD"/>
    <property type="match status" value="1"/>
</dbReference>
<proteinExistence type="inferred from homology"/>
<dbReference type="AlphaFoldDB" id="A0A850LFL6"/>
<evidence type="ECO:0000313" key="5">
    <source>
        <dbReference type="Proteomes" id="UP000565723"/>
    </source>
</evidence>
<dbReference type="SUPFAM" id="SSF103378">
    <property type="entry name" value="2-methylcitrate dehydratase PrpD"/>
    <property type="match status" value="1"/>
</dbReference>
<evidence type="ECO:0000259" key="3">
    <source>
        <dbReference type="Pfam" id="PF19305"/>
    </source>
</evidence>
<feature type="domain" description="MmgE/PrpD N-terminal" evidence="2">
    <location>
        <begin position="6"/>
        <end position="239"/>
    </location>
</feature>
<organism evidence="4 5">
    <name type="scientific">Ruegeria pomeroyi</name>
    <dbReference type="NCBI Taxonomy" id="89184"/>
    <lineage>
        <taxon>Bacteria</taxon>
        <taxon>Pseudomonadati</taxon>
        <taxon>Pseudomonadota</taxon>
        <taxon>Alphaproteobacteria</taxon>
        <taxon>Rhodobacterales</taxon>
        <taxon>Roseobacteraceae</taxon>
        <taxon>Ruegeria</taxon>
    </lineage>
</organism>
<dbReference type="InterPro" id="IPR005656">
    <property type="entry name" value="MmgE_PrpD"/>
</dbReference>
<dbReference type="OMA" id="SQEWRLQ"/>
<dbReference type="Proteomes" id="UP000565723">
    <property type="component" value="Unassembled WGS sequence"/>
</dbReference>
<dbReference type="InterPro" id="IPR045337">
    <property type="entry name" value="MmgE_PrpD_C"/>
</dbReference>
<feature type="domain" description="MmgE/PrpD C-terminal" evidence="3">
    <location>
        <begin position="265"/>
        <end position="422"/>
    </location>
</feature>
<dbReference type="InterPro" id="IPR036148">
    <property type="entry name" value="MmgE/PrpD_sf"/>
</dbReference>
<evidence type="ECO:0000259" key="2">
    <source>
        <dbReference type="Pfam" id="PF03972"/>
    </source>
</evidence>
<sequence length="445" mass="46483">MNTASHLARFAVTARPDPAVEAVAAPAILDCIACILAGADSPAATRSRAALAPLGSGPVPALGTALTLPAPTAALVNAVAGHAWDMDDWEEPGNTHPTVVLFPALLAAAHLRPVSGAELLAAYAVGIEVIMRLGEAITLEHYKRGFHATATLGAIGAAAAVARLLALSEDQAEHALALSVSQALGYTAQFGSTAKPLQAGFAARTGVEAALLARAGATAQPHVLDDQRGFAGLLAPHDPARLAAIPERLGAPWGLLQYGLAFKPWPSCGYTHRLMTAAAEIRIRLGGETAGITAIRACLPDFHHAILPFHQPGNQAEALFSAPASIARMLASGGLTLADGAAEFWTEPEIRRLIALTELRAEPVRDRSLNFDPDQPDRLSVTLADGLELSASCAYPLGAPQNPMPPDQLAAKWHEITGRPISQYHAMLRWPQAPDIAAFLRQLAG</sequence>